<dbReference type="EMBL" id="CP136897">
    <property type="protein sequence ID" value="WOL17044.1"/>
    <property type="molecule type" value="Genomic_DNA"/>
</dbReference>
<dbReference type="InterPro" id="IPR006747">
    <property type="entry name" value="DUF599"/>
</dbReference>
<feature type="transmembrane region" description="Helical" evidence="1">
    <location>
        <begin position="120"/>
        <end position="142"/>
    </location>
</feature>
<dbReference type="Proteomes" id="UP001327560">
    <property type="component" value="Chromosome 8"/>
</dbReference>
<reference evidence="2 3" key="1">
    <citation type="submission" date="2023-10" db="EMBL/GenBank/DDBJ databases">
        <title>Chromosome-scale genome assembly provides insights into flower coloration mechanisms of Canna indica.</title>
        <authorList>
            <person name="Li C."/>
        </authorList>
    </citation>
    <scope>NUCLEOTIDE SEQUENCE [LARGE SCALE GENOMIC DNA]</scope>
    <source>
        <tissue evidence="2">Flower</tissue>
    </source>
</reference>
<evidence type="ECO:0000313" key="3">
    <source>
        <dbReference type="Proteomes" id="UP001327560"/>
    </source>
</evidence>
<keyword evidence="3" id="KW-1185">Reference proteome</keyword>
<keyword evidence="1" id="KW-1133">Transmembrane helix</keyword>
<evidence type="ECO:0000313" key="2">
    <source>
        <dbReference type="EMBL" id="WOL17044.1"/>
    </source>
</evidence>
<dbReference type="AlphaFoldDB" id="A0AAQ3KYC4"/>
<keyword evidence="1" id="KW-0472">Membrane</keyword>
<feature type="transmembrane region" description="Helical" evidence="1">
    <location>
        <begin position="177"/>
        <end position="208"/>
    </location>
</feature>
<keyword evidence="1" id="KW-0812">Transmembrane</keyword>
<accession>A0AAQ3KYC4</accession>
<proteinExistence type="predicted"/>
<gene>
    <name evidence="2" type="ORF">Cni_G25833</name>
</gene>
<evidence type="ECO:0000256" key="1">
    <source>
        <dbReference type="SAM" id="Phobius"/>
    </source>
</evidence>
<dbReference type="Pfam" id="PF04654">
    <property type="entry name" value="DUF599"/>
    <property type="match status" value="1"/>
</dbReference>
<name>A0AAQ3KYC4_9LILI</name>
<organism evidence="2 3">
    <name type="scientific">Canna indica</name>
    <name type="common">Indian-shot</name>
    <dbReference type="NCBI Taxonomy" id="4628"/>
    <lineage>
        <taxon>Eukaryota</taxon>
        <taxon>Viridiplantae</taxon>
        <taxon>Streptophyta</taxon>
        <taxon>Embryophyta</taxon>
        <taxon>Tracheophyta</taxon>
        <taxon>Spermatophyta</taxon>
        <taxon>Magnoliopsida</taxon>
        <taxon>Liliopsida</taxon>
        <taxon>Zingiberales</taxon>
        <taxon>Cannaceae</taxon>
        <taxon>Canna</taxon>
    </lineage>
</organism>
<sequence>MMLDRGSIDLVLVPAGLAILFGYHLFLLYRIFRFPHTTVIGYENHNKRAWVERMLQQSTPEETGIALQVVASNISASSNLASLSIALSSLIGTWIGGSAKVLMTEVIYGDTSQTTSSVKYVSLLVCFLAAFTCFIQSARYFVHASFMMSTLDSDIPVSYVQTAVIRGSNFWSMGLRAMYFATTLLLWIFGPIPMFACSVLMVITLHFLDTNSTPLHQFRYYSNNGMERRISRKTASDIHDNPLYVPVPCIS</sequence>
<protein>
    <submittedName>
        <fullName evidence="2">Uncharacterized protein</fullName>
    </submittedName>
</protein>
<feature type="transmembrane region" description="Helical" evidence="1">
    <location>
        <begin position="12"/>
        <end position="32"/>
    </location>
</feature>
<dbReference type="PANTHER" id="PTHR31168:SF21">
    <property type="entry name" value="EMB|CAB89385.1"/>
    <property type="match status" value="1"/>
</dbReference>
<dbReference type="PANTHER" id="PTHR31168">
    <property type="entry name" value="OS02G0292800 PROTEIN"/>
    <property type="match status" value="1"/>
</dbReference>